<sequence length="107" mass="12764">SLEKALHDIRLHDNSLLIWIDAICIDQRNISERNNQVKMMKRIYERALLVHIWIDVEVEIPAPVLKMLETINLGTPLELEADPKFWDPVVHLFGQRYWSRVWIHQEV</sequence>
<feature type="domain" description="Heterokaryon incompatibility" evidence="1">
    <location>
        <begin position="2"/>
        <end position="106"/>
    </location>
</feature>
<dbReference type="Proteomes" id="UP000235672">
    <property type="component" value="Unassembled WGS sequence"/>
</dbReference>
<reference evidence="2 3" key="1">
    <citation type="submission" date="2016-05" db="EMBL/GenBank/DDBJ databases">
        <title>A degradative enzymes factory behind the ericoid mycorrhizal symbiosis.</title>
        <authorList>
            <consortium name="DOE Joint Genome Institute"/>
            <person name="Martino E."/>
            <person name="Morin E."/>
            <person name="Grelet G."/>
            <person name="Kuo A."/>
            <person name="Kohler A."/>
            <person name="Daghino S."/>
            <person name="Barry K."/>
            <person name="Choi C."/>
            <person name="Cichocki N."/>
            <person name="Clum A."/>
            <person name="Copeland A."/>
            <person name="Hainaut M."/>
            <person name="Haridas S."/>
            <person name="Labutti K."/>
            <person name="Lindquist E."/>
            <person name="Lipzen A."/>
            <person name="Khouja H.-R."/>
            <person name="Murat C."/>
            <person name="Ohm R."/>
            <person name="Olson A."/>
            <person name="Spatafora J."/>
            <person name="Veneault-Fourrey C."/>
            <person name="Henrissat B."/>
            <person name="Grigoriev I."/>
            <person name="Martin F."/>
            <person name="Perotto S."/>
        </authorList>
    </citation>
    <scope>NUCLEOTIDE SEQUENCE [LARGE SCALE GENOMIC DNA]</scope>
    <source>
        <strain evidence="2 3">UAMH 7357</strain>
    </source>
</reference>
<keyword evidence="3" id="KW-1185">Reference proteome</keyword>
<dbReference type="InterPro" id="IPR010730">
    <property type="entry name" value="HET"/>
</dbReference>
<gene>
    <name evidence="2" type="ORF">NA56DRAFT_547749</name>
</gene>
<evidence type="ECO:0000259" key="1">
    <source>
        <dbReference type="Pfam" id="PF06985"/>
    </source>
</evidence>
<organism evidence="2 3">
    <name type="scientific">Hyaloscypha hepaticicola</name>
    <dbReference type="NCBI Taxonomy" id="2082293"/>
    <lineage>
        <taxon>Eukaryota</taxon>
        <taxon>Fungi</taxon>
        <taxon>Dikarya</taxon>
        <taxon>Ascomycota</taxon>
        <taxon>Pezizomycotina</taxon>
        <taxon>Leotiomycetes</taxon>
        <taxon>Helotiales</taxon>
        <taxon>Hyaloscyphaceae</taxon>
        <taxon>Hyaloscypha</taxon>
    </lineage>
</organism>
<proteinExistence type="predicted"/>
<feature type="non-terminal residue" evidence="2">
    <location>
        <position position="107"/>
    </location>
</feature>
<dbReference type="OrthoDB" id="3553147at2759"/>
<dbReference type="STRING" id="1745343.A0A2J6QQL6"/>
<protein>
    <recommendedName>
        <fullName evidence="1">Heterokaryon incompatibility domain-containing protein</fullName>
    </recommendedName>
</protein>
<accession>A0A2J6QQL6</accession>
<dbReference type="Pfam" id="PF06985">
    <property type="entry name" value="HET"/>
    <property type="match status" value="1"/>
</dbReference>
<evidence type="ECO:0000313" key="3">
    <source>
        <dbReference type="Proteomes" id="UP000235672"/>
    </source>
</evidence>
<dbReference type="PANTHER" id="PTHR24148">
    <property type="entry name" value="ANKYRIN REPEAT DOMAIN-CONTAINING PROTEIN 39 HOMOLOG-RELATED"/>
    <property type="match status" value="1"/>
</dbReference>
<dbReference type="InterPro" id="IPR052895">
    <property type="entry name" value="HetReg/Transcr_Mod"/>
</dbReference>
<dbReference type="EMBL" id="KZ613464">
    <property type="protein sequence ID" value="PMD28553.1"/>
    <property type="molecule type" value="Genomic_DNA"/>
</dbReference>
<name>A0A2J6QQL6_9HELO</name>
<dbReference type="PANTHER" id="PTHR24148:SF73">
    <property type="entry name" value="HET DOMAIN PROTEIN (AFU_ORTHOLOGUE AFUA_8G01020)"/>
    <property type="match status" value="1"/>
</dbReference>
<feature type="non-terminal residue" evidence="2">
    <location>
        <position position="1"/>
    </location>
</feature>
<evidence type="ECO:0000313" key="2">
    <source>
        <dbReference type="EMBL" id="PMD28553.1"/>
    </source>
</evidence>
<dbReference type="AlphaFoldDB" id="A0A2J6QQL6"/>